<evidence type="ECO:0000313" key="3">
    <source>
        <dbReference type="Proteomes" id="UP000789375"/>
    </source>
</evidence>
<keyword evidence="3" id="KW-1185">Reference proteome</keyword>
<comment type="caution">
    <text evidence="2">The sequence shown here is derived from an EMBL/GenBank/DDBJ whole genome shotgun (WGS) entry which is preliminary data.</text>
</comment>
<sequence length="136" mass="15094">MDLDWCLTCSQHTSGTLYCSDACRLQDISYSNKITSSSSYSFYSKSFSHNSSPHFPTYNYRSTKKTMASSSITPPPTPSPTSAISTALFDHSGSKDSSYQSSNDENVIAAAQYTKTLPWVNQRQQQSTVQRLSVFT</sequence>
<organism evidence="2 3">
    <name type="scientific">Funneliformis mosseae</name>
    <name type="common">Endomycorrhizal fungus</name>
    <name type="synonym">Glomus mosseae</name>
    <dbReference type="NCBI Taxonomy" id="27381"/>
    <lineage>
        <taxon>Eukaryota</taxon>
        <taxon>Fungi</taxon>
        <taxon>Fungi incertae sedis</taxon>
        <taxon>Mucoromycota</taxon>
        <taxon>Glomeromycotina</taxon>
        <taxon>Glomeromycetes</taxon>
        <taxon>Glomerales</taxon>
        <taxon>Glomeraceae</taxon>
        <taxon>Funneliformis</taxon>
    </lineage>
</organism>
<evidence type="ECO:0000313" key="2">
    <source>
        <dbReference type="EMBL" id="CAG8440727.1"/>
    </source>
</evidence>
<evidence type="ECO:0000256" key="1">
    <source>
        <dbReference type="SAM" id="MobiDB-lite"/>
    </source>
</evidence>
<proteinExistence type="predicted"/>
<dbReference type="InterPro" id="IPR024368">
    <property type="entry name" value="Ecl1/2/3"/>
</dbReference>
<feature type="region of interest" description="Disordered" evidence="1">
    <location>
        <begin position="66"/>
        <end position="87"/>
    </location>
</feature>
<reference evidence="2" key="1">
    <citation type="submission" date="2021-06" db="EMBL/GenBank/DDBJ databases">
        <authorList>
            <person name="Kallberg Y."/>
            <person name="Tangrot J."/>
            <person name="Rosling A."/>
        </authorList>
    </citation>
    <scope>NUCLEOTIDE SEQUENCE</scope>
    <source>
        <strain evidence="2">87-6 pot B 2015</strain>
    </source>
</reference>
<dbReference type="EMBL" id="CAJVPP010000082">
    <property type="protein sequence ID" value="CAG8440727.1"/>
    <property type="molecule type" value="Genomic_DNA"/>
</dbReference>
<accession>A0A9N8V2X3</accession>
<dbReference type="Proteomes" id="UP000789375">
    <property type="component" value="Unassembled WGS sequence"/>
</dbReference>
<protein>
    <submittedName>
        <fullName evidence="2">11555_t:CDS:1</fullName>
    </submittedName>
</protein>
<name>A0A9N8V2X3_FUNMO</name>
<dbReference type="AlphaFoldDB" id="A0A9N8V2X3"/>
<gene>
    <name evidence="2" type="ORF">FMOSSE_LOCUS789</name>
</gene>
<dbReference type="Pfam" id="PF12855">
    <property type="entry name" value="Ecl1"/>
    <property type="match status" value="1"/>
</dbReference>